<sequence length="265" mass="29868">RGRYLVIWISVFTALVFVSLTLRVLALRRQKRALRADDYLVVFATINMLALEGCTFWAIHNGLGYHATELTLRELSIQFKLEFAGNVTWTLSTVGCKLAVLKLYLVIFQGPKFKRVIWVVMAGCVVYAIVLIPIFIAACNPVRASWDPLLHEEKCWPWMYHSLAALSLNVLLDVTIVAMPLPVVWKIKMPMRKKVGVSAMFSLGLSIVAIMLWRLGTTVQALHKPADFSYDLYIVALQSLLELWLGLIATNFPTIAPLFPLLLPP</sequence>
<keyword evidence="2" id="KW-1185">Reference proteome</keyword>
<organism evidence="1 2">
    <name type="scientific">Lindgomyces ingoldianus</name>
    <dbReference type="NCBI Taxonomy" id="673940"/>
    <lineage>
        <taxon>Eukaryota</taxon>
        <taxon>Fungi</taxon>
        <taxon>Dikarya</taxon>
        <taxon>Ascomycota</taxon>
        <taxon>Pezizomycotina</taxon>
        <taxon>Dothideomycetes</taxon>
        <taxon>Pleosporomycetidae</taxon>
        <taxon>Pleosporales</taxon>
        <taxon>Lindgomycetaceae</taxon>
        <taxon>Lindgomyces</taxon>
    </lineage>
</organism>
<evidence type="ECO:0000313" key="1">
    <source>
        <dbReference type="EMBL" id="KAF2468320.1"/>
    </source>
</evidence>
<dbReference type="EMBL" id="MU003516">
    <property type="protein sequence ID" value="KAF2468320.1"/>
    <property type="molecule type" value="Genomic_DNA"/>
</dbReference>
<feature type="non-terminal residue" evidence="1">
    <location>
        <position position="1"/>
    </location>
</feature>
<comment type="caution">
    <text evidence="1">The sequence shown here is derived from an EMBL/GenBank/DDBJ whole genome shotgun (WGS) entry which is preliminary data.</text>
</comment>
<accession>A0ACB6QQD8</accession>
<proteinExistence type="predicted"/>
<dbReference type="Proteomes" id="UP000799755">
    <property type="component" value="Unassembled WGS sequence"/>
</dbReference>
<evidence type="ECO:0000313" key="2">
    <source>
        <dbReference type="Proteomes" id="UP000799755"/>
    </source>
</evidence>
<reference evidence="1" key="1">
    <citation type="journal article" date="2020" name="Stud. Mycol.">
        <title>101 Dothideomycetes genomes: a test case for predicting lifestyles and emergence of pathogens.</title>
        <authorList>
            <person name="Haridas S."/>
            <person name="Albert R."/>
            <person name="Binder M."/>
            <person name="Bloem J."/>
            <person name="Labutti K."/>
            <person name="Salamov A."/>
            <person name="Andreopoulos B."/>
            <person name="Baker S."/>
            <person name="Barry K."/>
            <person name="Bills G."/>
            <person name="Bluhm B."/>
            <person name="Cannon C."/>
            <person name="Castanera R."/>
            <person name="Culley D."/>
            <person name="Daum C."/>
            <person name="Ezra D."/>
            <person name="Gonzalez J."/>
            <person name="Henrissat B."/>
            <person name="Kuo A."/>
            <person name="Liang C."/>
            <person name="Lipzen A."/>
            <person name="Lutzoni F."/>
            <person name="Magnuson J."/>
            <person name="Mondo S."/>
            <person name="Nolan M."/>
            <person name="Ohm R."/>
            <person name="Pangilinan J."/>
            <person name="Park H.-J."/>
            <person name="Ramirez L."/>
            <person name="Alfaro M."/>
            <person name="Sun H."/>
            <person name="Tritt A."/>
            <person name="Yoshinaga Y."/>
            <person name="Zwiers L.-H."/>
            <person name="Turgeon B."/>
            <person name="Goodwin S."/>
            <person name="Spatafora J."/>
            <person name="Crous P."/>
            <person name="Grigoriev I."/>
        </authorList>
    </citation>
    <scope>NUCLEOTIDE SEQUENCE</scope>
    <source>
        <strain evidence="1">ATCC 200398</strain>
    </source>
</reference>
<feature type="non-terminal residue" evidence="1">
    <location>
        <position position="265"/>
    </location>
</feature>
<gene>
    <name evidence="1" type="ORF">BDR25DRAFT_202666</name>
</gene>
<name>A0ACB6QQD8_9PLEO</name>
<protein>
    <submittedName>
        <fullName evidence="1">Uncharacterized protein</fullName>
    </submittedName>
</protein>